<dbReference type="SMART" id="SM00421">
    <property type="entry name" value="HTH_LUXR"/>
    <property type="match status" value="1"/>
</dbReference>
<dbReference type="InterPro" id="IPR000792">
    <property type="entry name" value="Tscrpt_reg_LuxR_C"/>
</dbReference>
<dbReference type="Gene3D" id="1.10.10.10">
    <property type="entry name" value="Winged helix-like DNA-binding domain superfamily/Winged helix DNA-binding domain"/>
    <property type="match status" value="1"/>
</dbReference>
<accession>L8PFG0</accession>
<gene>
    <name evidence="2" type="ORF">STVIR_2714</name>
</gene>
<dbReference type="Proteomes" id="UP000011205">
    <property type="component" value="Unassembled WGS sequence"/>
</dbReference>
<dbReference type="InterPro" id="IPR036388">
    <property type="entry name" value="WH-like_DNA-bd_sf"/>
</dbReference>
<reference evidence="2 3" key="1">
    <citation type="journal article" date="2013" name="Genome Announc.">
        <title>Draft Genome Sequence of Streptomyces viridochromogenes Strain Tu57, Producer of Avilamycin.</title>
        <authorList>
            <person name="Gruning B.A."/>
            <person name="Erxleben A."/>
            <person name="Hahnlein A."/>
            <person name="Gunther S."/>
        </authorList>
    </citation>
    <scope>NUCLEOTIDE SEQUENCE [LARGE SCALE GENOMIC DNA]</scope>
    <source>
        <strain evidence="2 3">Tue57</strain>
    </source>
</reference>
<dbReference type="EMBL" id="AMLP01000089">
    <property type="protein sequence ID" value="ELS56291.1"/>
    <property type="molecule type" value="Genomic_DNA"/>
</dbReference>
<comment type="caution">
    <text evidence="2">The sequence shown here is derived from an EMBL/GenBank/DDBJ whole genome shotgun (WGS) entry which is preliminary data.</text>
</comment>
<dbReference type="InterPro" id="IPR016032">
    <property type="entry name" value="Sig_transdc_resp-reg_C-effctor"/>
</dbReference>
<organism evidence="2 3">
    <name type="scientific">Streptomyces viridochromogenes Tue57</name>
    <dbReference type="NCBI Taxonomy" id="1160705"/>
    <lineage>
        <taxon>Bacteria</taxon>
        <taxon>Bacillati</taxon>
        <taxon>Actinomycetota</taxon>
        <taxon>Actinomycetes</taxon>
        <taxon>Kitasatosporales</taxon>
        <taxon>Streptomycetaceae</taxon>
        <taxon>Streptomyces</taxon>
    </lineage>
</organism>
<dbReference type="Pfam" id="PF00196">
    <property type="entry name" value="GerE"/>
    <property type="match status" value="1"/>
</dbReference>
<evidence type="ECO:0000313" key="2">
    <source>
        <dbReference type="EMBL" id="ELS56291.1"/>
    </source>
</evidence>
<dbReference type="InterPro" id="IPR051797">
    <property type="entry name" value="TrmB-like"/>
</dbReference>
<sequence>MMSNKSGMIDDREYRDHAKKVVYRHLLQRPSTSLAEALDDQGLPPECADHALADLEELGLVQKGSEQSPVAVAPERAVQRVLAPMERALSSQRHRIETMRDQLMDLAPIYSEWSTGERSDGFVEYLVDLDEALAAITELSANAEDEVLTAQPGGGRKAAILKEAIGRDEAMLERGVRMRTLYQHTARFSHGTRAYVERVSRLGAEVRTMDDEFMRLLLFDRKTAIISTQDDVNAAIMVREPNLVHFIARAFDIWWLTAAPFPVDWRNEEVADVAEQLKRRIVLLLSEGMSDQVIAKRMAMSVRTCRRHIAEIMERLGAESRFQAGYLLAVHQAAGTGPFAAPQ</sequence>
<dbReference type="PANTHER" id="PTHR34293:SF1">
    <property type="entry name" value="HTH-TYPE TRANSCRIPTIONAL REGULATOR TRMBL2"/>
    <property type="match status" value="1"/>
</dbReference>
<protein>
    <submittedName>
        <fullName evidence="2">Putative Regulator protein</fullName>
    </submittedName>
</protein>
<dbReference type="GO" id="GO:0006355">
    <property type="term" value="P:regulation of DNA-templated transcription"/>
    <property type="evidence" value="ECO:0007669"/>
    <property type="project" value="InterPro"/>
</dbReference>
<dbReference type="PATRIC" id="fig|1160705.3.peg.2689"/>
<proteinExistence type="predicted"/>
<evidence type="ECO:0000259" key="1">
    <source>
        <dbReference type="SMART" id="SM00421"/>
    </source>
</evidence>
<dbReference type="GO" id="GO:0003677">
    <property type="term" value="F:DNA binding"/>
    <property type="evidence" value="ECO:0007669"/>
    <property type="project" value="InterPro"/>
</dbReference>
<feature type="domain" description="HTH luxR-type" evidence="1">
    <location>
        <begin position="279"/>
        <end position="328"/>
    </location>
</feature>
<dbReference type="AlphaFoldDB" id="L8PFG0"/>
<name>L8PFG0_STRVR</name>
<dbReference type="SUPFAM" id="SSF46894">
    <property type="entry name" value="C-terminal effector domain of the bipartite response regulators"/>
    <property type="match status" value="1"/>
</dbReference>
<dbReference type="SUPFAM" id="SSF56024">
    <property type="entry name" value="Phospholipase D/nuclease"/>
    <property type="match status" value="1"/>
</dbReference>
<dbReference type="PANTHER" id="PTHR34293">
    <property type="entry name" value="HTH-TYPE TRANSCRIPTIONAL REGULATOR TRMBL2"/>
    <property type="match status" value="1"/>
</dbReference>
<evidence type="ECO:0000313" key="3">
    <source>
        <dbReference type="Proteomes" id="UP000011205"/>
    </source>
</evidence>